<reference evidence="8 9" key="1">
    <citation type="submission" date="2014-04" db="EMBL/GenBank/DDBJ databases">
        <title>Draft genome sequence of Bacillus azotoformans MEV2011, a (co-) denitrifying strain unable to grow in the presence of oxygen.</title>
        <authorList>
            <person name="Nielsen M."/>
            <person name="Schreiber L."/>
            <person name="Finster K."/>
            <person name="Schramm A."/>
        </authorList>
    </citation>
    <scope>NUCLEOTIDE SEQUENCE [LARGE SCALE GENOMIC DNA]</scope>
    <source>
        <strain evidence="8 9">MEV2011</strain>
    </source>
</reference>
<dbReference type="InterPro" id="IPR039425">
    <property type="entry name" value="RNA_pol_sigma-70-like"/>
</dbReference>
<feature type="domain" description="RNA polymerase sigma-70 region 4" evidence="7">
    <location>
        <begin position="111"/>
        <end position="159"/>
    </location>
</feature>
<dbReference type="RefSeq" id="WP_081847315.1">
    <property type="nucleotide sequence ID" value="NZ_JJRY01000018.1"/>
</dbReference>
<evidence type="ECO:0000259" key="7">
    <source>
        <dbReference type="Pfam" id="PF04545"/>
    </source>
</evidence>
<dbReference type="SUPFAM" id="SSF88946">
    <property type="entry name" value="Sigma2 domain of RNA polymerase sigma factors"/>
    <property type="match status" value="1"/>
</dbReference>
<evidence type="ECO:0000256" key="3">
    <source>
        <dbReference type="ARBA" id="ARBA00023082"/>
    </source>
</evidence>
<feature type="domain" description="RNA polymerase sigma-70 region 2" evidence="6">
    <location>
        <begin position="15"/>
        <end position="81"/>
    </location>
</feature>
<dbReference type="Gene3D" id="1.10.10.10">
    <property type="entry name" value="Winged helix-like DNA-binding domain superfamily/Winged helix DNA-binding domain"/>
    <property type="match status" value="1"/>
</dbReference>
<dbReference type="InterPro" id="IPR007630">
    <property type="entry name" value="RNA_pol_sigma70_r4"/>
</dbReference>
<dbReference type="CDD" id="cd06171">
    <property type="entry name" value="Sigma70_r4"/>
    <property type="match status" value="1"/>
</dbReference>
<evidence type="ECO:0000313" key="9">
    <source>
        <dbReference type="Proteomes" id="UP000027936"/>
    </source>
</evidence>
<keyword evidence="4" id="KW-0238">DNA-binding</keyword>
<comment type="caution">
    <text evidence="8">The sequence shown here is derived from an EMBL/GenBank/DDBJ whole genome shotgun (WGS) entry which is preliminary data.</text>
</comment>
<evidence type="ECO:0000256" key="1">
    <source>
        <dbReference type="ARBA" id="ARBA00010641"/>
    </source>
</evidence>
<evidence type="ECO:0000256" key="4">
    <source>
        <dbReference type="ARBA" id="ARBA00023125"/>
    </source>
</evidence>
<sequence>MKKAQKGNDKAFLKLFQQYEEDIYRMAYVYVNNKDDALDIVQEVAYQSFKKINTLKNPAVFKTWLMKITINCAINLAKKNKKLVPLKPEFEDFIGLEDEDVPLSLSLQEFIDTLQEDEKSVVLLRYYNDHTFKEISELLNIPLGTAKSVLYRALDKLRKKYKEGDICER</sequence>
<dbReference type="InterPro" id="IPR007627">
    <property type="entry name" value="RNA_pol_sigma70_r2"/>
</dbReference>
<name>A0A072NIT0_SCHAZ</name>
<dbReference type="GO" id="GO:0016987">
    <property type="term" value="F:sigma factor activity"/>
    <property type="evidence" value="ECO:0007669"/>
    <property type="project" value="UniProtKB-KW"/>
</dbReference>
<evidence type="ECO:0000256" key="2">
    <source>
        <dbReference type="ARBA" id="ARBA00023015"/>
    </source>
</evidence>
<evidence type="ECO:0000259" key="6">
    <source>
        <dbReference type="Pfam" id="PF04542"/>
    </source>
</evidence>
<protein>
    <submittedName>
        <fullName evidence="8">RNA polymerase, sigma subunit, SigV</fullName>
    </submittedName>
</protein>
<dbReference type="GO" id="GO:0006352">
    <property type="term" value="P:DNA-templated transcription initiation"/>
    <property type="evidence" value="ECO:0007669"/>
    <property type="project" value="InterPro"/>
</dbReference>
<dbReference type="InterPro" id="IPR013325">
    <property type="entry name" value="RNA_pol_sigma_r2"/>
</dbReference>
<dbReference type="AlphaFoldDB" id="A0A072NIT0"/>
<gene>
    <name evidence="8" type="ORF">M670_03730</name>
</gene>
<dbReference type="PANTHER" id="PTHR43133">
    <property type="entry name" value="RNA POLYMERASE ECF-TYPE SIGMA FACTO"/>
    <property type="match status" value="1"/>
</dbReference>
<accession>A0A072NIT0</accession>
<dbReference type="EMBL" id="JJRY01000018">
    <property type="protein sequence ID" value="KEF37137.1"/>
    <property type="molecule type" value="Genomic_DNA"/>
</dbReference>
<dbReference type="SUPFAM" id="SSF88659">
    <property type="entry name" value="Sigma3 and sigma4 domains of RNA polymerase sigma factors"/>
    <property type="match status" value="1"/>
</dbReference>
<dbReference type="Gene3D" id="1.10.1740.10">
    <property type="match status" value="1"/>
</dbReference>
<dbReference type="InterPro" id="IPR013324">
    <property type="entry name" value="RNA_pol_sigma_r3/r4-like"/>
</dbReference>
<comment type="similarity">
    <text evidence="1">Belongs to the sigma-70 factor family. ECF subfamily.</text>
</comment>
<dbReference type="PATRIC" id="fig|1348973.3.peg.3610"/>
<proteinExistence type="inferred from homology"/>
<organism evidence="8 9">
    <name type="scientific">Schinkia azotoformans MEV2011</name>
    <dbReference type="NCBI Taxonomy" id="1348973"/>
    <lineage>
        <taxon>Bacteria</taxon>
        <taxon>Bacillati</taxon>
        <taxon>Bacillota</taxon>
        <taxon>Bacilli</taxon>
        <taxon>Bacillales</taxon>
        <taxon>Bacillaceae</taxon>
        <taxon>Calidifontibacillus/Schinkia group</taxon>
        <taxon>Schinkia</taxon>
    </lineage>
</organism>
<keyword evidence="2" id="KW-0805">Transcription regulation</keyword>
<dbReference type="InterPro" id="IPR014284">
    <property type="entry name" value="RNA_pol_sigma-70_dom"/>
</dbReference>
<dbReference type="OrthoDB" id="9782703at2"/>
<keyword evidence="5" id="KW-0804">Transcription</keyword>
<dbReference type="Proteomes" id="UP000027936">
    <property type="component" value="Unassembled WGS sequence"/>
</dbReference>
<keyword evidence="3" id="KW-0731">Sigma factor</keyword>
<dbReference type="InterPro" id="IPR036388">
    <property type="entry name" value="WH-like_DNA-bd_sf"/>
</dbReference>
<dbReference type="Pfam" id="PF04545">
    <property type="entry name" value="Sigma70_r4"/>
    <property type="match status" value="1"/>
</dbReference>
<dbReference type="PANTHER" id="PTHR43133:SF60">
    <property type="entry name" value="RNA POLYMERASE SIGMA FACTOR SIGV"/>
    <property type="match status" value="1"/>
</dbReference>
<dbReference type="NCBIfam" id="TIGR02937">
    <property type="entry name" value="sigma70-ECF"/>
    <property type="match status" value="1"/>
</dbReference>
<dbReference type="Pfam" id="PF04542">
    <property type="entry name" value="Sigma70_r2"/>
    <property type="match status" value="1"/>
</dbReference>
<evidence type="ECO:0000313" key="8">
    <source>
        <dbReference type="EMBL" id="KEF37137.1"/>
    </source>
</evidence>
<dbReference type="GO" id="GO:0003677">
    <property type="term" value="F:DNA binding"/>
    <property type="evidence" value="ECO:0007669"/>
    <property type="project" value="UniProtKB-KW"/>
</dbReference>
<evidence type="ECO:0000256" key="5">
    <source>
        <dbReference type="ARBA" id="ARBA00023163"/>
    </source>
</evidence>